<gene>
    <name evidence="10" type="ORF">EO244_09115</name>
</gene>
<keyword evidence="7" id="KW-0275">Fatty acid biosynthesis</keyword>
<comment type="caution">
    <text evidence="10">The sequence shown here is derived from an EMBL/GenBank/DDBJ whole genome shotgun (WGS) entry which is preliminary data.</text>
</comment>
<evidence type="ECO:0000256" key="7">
    <source>
        <dbReference type="ARBA" id="ARBA00023160"/>
    </source>
</evidence>
<dbReference type="SUPFAM" id="SSF54637">
    <property type="entry name" value="Thioesterase/thiol ester dehydrase-isomerase"/>
    <property type="match status" value="2"/>
</dbReference>
<evidence type="ECO:0000256" key="4">
    <source>
        <dbReference type="ARBA" id="ARBA00022832"/>
    </source>
</evidence>
<reference evidence="10 11" key="1">
    <citation type="submission" date="2019-01" db="EMBL/GenBank/DDBJ databases">
        <title>Ancylomarina salipaludis sp. nov., isolated from a salt marsh.</title>
        <authorList>
            <person name="Yoon J.-H."/>
        </authorList>
    </citation>
    <scope>NUCLEOTIDE SEQUENCE [LARGE SCALE GENOMIC DNA]</scope>
    <source>
        <strain evidence="10 11">SHSM-M15</strain>
    </source>
</reference>
<feature type="domain" description="Acyl-ACP thioesterase-like C-terminal" evidence="9">
    <location>
        <begin position="155"/>
        <end position="246"/>
    </location>
</feature>
<dbReference type="Pfam" id="PF01643">
    <property type="entry name" value="Acyl-ACP_TE"/>
    <property type="match status" value="1"/>
</dbReference>
<dbReference type="Pfam" id="PF20791">
    <property type="entry name" value="Acyl-ACP_TE_C"/>
    <property type="match status" value="1"/>
</dbReference>
<sequence length="250" mass="28856">MTDLSIYSQEFTIGSFDTDWHGNAKLTSICNYLQEIAGNHVDQIGQGMDDLNHDNHAWVLSRIRIKIKRPAKWKETIRIETFPTGIKSLFGARDFRIFDAENKIIAIASSYWLVVDLNSHRPIRPHEVVKNMPIGNYPEVFERELGKLAPLSSDAELIEEIKIHYSDIDINRHVNNVKYLKWLIDAIPAETLTEKPISELEINFLHELKLGEQIQIFQEQDDEYHLSCKITSKTTGKENCRAKISLNNLK</sequence>
<evidence type="ECO:0000256" key="6">
    <source>
        <dbReference type="ARBA" id="ARBA00023098"/>
    </source>
</evidence>
<dbReference type="AlphaFoldDB" id="A0A4Q1JL45"/>
<dbReference type="GO" id="GO:0000036">
    <property type="term" value="F:acyl carrier activity"/>
    <property type="evidence" value="ECO:0007669"/>
    <property type="project" value="TreeGrafter"/>
</dbReference>
<protein>
    <recommendedName>
        <fullName evidence="12">Acyl-ACP thioesterase</fullName>
    </recommendedName>
</protein>
<proteinExistence type="inferred from homology"/>
<accession>A0A4Q1JL45</accession>
<keyword evidence="11" id="KW-1185">Reference proteome</keyword>
<evidence type="ECO:0000256" key="1">
    <source>
        <dbReference type="ARBA" id="ARBA00006500"/>
    </source>
</evidence>
<dbReference type="Gene3D" id="3.10.129.10">
    <property type="entry name" value="Hotdog Thioesterase"/>
    <property type="match status" value="2"/>
</dbReference>
<keyword evidence="4" id="KW-0276">Fatty acid metabolism</keyword>
<dbReference type="EMBL" id="SAXA01000007">
    <property type="protein sequence ID" value="RXQ94433.1"/>
    <property type="molecule type" value="Genomic_DNA"/>
</dbReference>
<keyword evidence="3" id="KW-0378">Hydrolase</keyword>
<dbReference type="Proteomes" id="UP000289703">
    <property type="component" value="Unassembled WGS sequence"/>
</dbReference>
<dbReference type="PANTHER" id="PTHR31727:SF6">
    <property type="entry name" value="OLEOYL-ACYL CARRIER PROTEIN THIOESTERASE 1, CHLOROPLASTIC"/>
    <property type="match status" value="1"/>
</dbReference>
<dbReference type="InterPro" id="IPR049427">
    <property type="entry name" value="Acyl-ACP_TE_C"/>
</dbReference>
<evidence type="ECO:0000256" key="2">
    <source>
        <dbReference type="ARBA" id="ARBA00022516"/>
    </source>
</evidence>
<evidence type="ECO:0000256" key="5">
    <source>
        <dbReference type="ARBA" id="ARBA00022946"/>
    </source>
</evidence>
<keyword evidence="5" id="KW-0809">Transit peptide</keyword>
<dbReference type="PANTHER" id="PTHR31727">
    <property type="entry name" value="OLEOYL-ACYL CARRIER PROTEIN THIOESTERASE 1, CHLOROPLASTIC"/>
    <property type="match status" value="1"/>
</dbReference>
<keyword evidence="2" id="KW-0444">Lipid biosynthesis</keyword>
<comment type="similarity">
    <text evidence="1">Belongs to the acyl-ACP thioesterase family.</text>
</comment>
<evidence type="ECO:0008006" key="12">
    <source>
        <dbReference type="Google" id="ProtNLM"/>
    </source>
</evidence>
<dbReference type="InterPro" id="IPR045023">
    <property type="entry name" value="FATA/B"/>
</dbReference>
<dbReference type="InterPro" id="IPR029069">
    <property type="entry name" value="HotDog_dom_sf"/>
</dbReference>
<dbReference type="InterPro" id="IPR002864">
    <property type="entry name" value="Acyl-ACP_thioesterase_NHD"/>
</dbReference>
<evidence type="ECO:0000313" key="10">
    <source>
        <dbReference type="EMBL" id="RXQ94433.1"/>
    </source>
</evidence>
<keyword evidence="6" id="KW-0443">Lipid metabolism</keyword>
<dbReference type="GO" id="GO:0016297">
    <property type="term" value="F:fatty acyl-[ACP] hydrolase activity"/>
    <property type="evidence" value="ECO:0007669"/>
    <property type="project" value="InterPro"/>
</dbReference>
<name>A0A4Q1JL45_9BACT</name>
<organism evidence="10 11">
    <name type="scientific">Ancylomarina salipaludis</name>
    <dbReference type="NCBI Taxonomy" id="2501299"/>
    <lineage>
        <taxon>Bacteria</taxon>
        <taxon>Pseudomonadati</taxon>
        <taxon>Bacteroidota</taxon>
        <taxon>Bacteroidia</taxon>
        <taxon>Marinilabiliales</taxon>
        <taxon>Marinifilaceae</taxon>
        <taxon>Ancylomarina</taxon>
    </lineage>
</organism>
<evidence type="ECO:0000313" key="11">
    <source>
        <dbReference type="Proteomes" id="UP000289703"/>
    </source>
</evidence>
<evidence type="ECO:0000259" key="8">
    <source>
        <dbReference type="Pfam" id="PF01643"/>
    </source>
</evidence>
<dbReference type="OrthoDB" id="9801517at2"/>
<feature type="domain" description="Acyl-ACP thioesterase N-terminal hotdog" evidence="8">
    <location>
        <begin position="6"/>
        <end position="124"/>
    </location>
</feature>
<dbReference type="CDD" id="cd00586">
    <property type="entry name" value="4HBT"/>
    <property type="match status" value="2"/>
</dbReference>
<evidence type="ECO:0000259" key="9">
    <source>
        <dbReference type="Pfam" id="PF20791"/>
    </source>
</evidence>
<evidence type="ECO:0000256" key="3">
    <source>
        <dbReference type="ARBA" id="ARBA00022801"/>
    </source>
</evidence>
<dbReference type="RefSeq" id="WP_129254361.1">
    <property type="nucleotide sequence ID" value="NZ_SAXA01000007.1"/>
</dbReference>